<gene>
    <name evidence="3" type="ORF">BD833_10523</name>
</gene>
<evidence type="ECO:0000313" key="4">
    <source>
        <dbReference type="Proteomes" id="UP000322499"/>
    </source>
</evidence>
<dbReference type="AlphaFoldDB" id="A0A5S5CVU8"/>
<name>A0A5S5CVU8_9ACTN</name>
<keyword evidence="2" id="KW-1133">Transmembrane helix</keyword>
<reference evidence="3 4" key="1">
    <citation type="submission" date="2019-07" db="EMBL/GenBank/DDBJ databases">
        <title>Genomic Encyclopedia of Archaeal and Bacterial Type Strains, Phase II (KMG-II): from individual species to whole genera.</title>
        <authorList>
            <person name="Goeker M."/>
        </authorList>
    </citation>
    <scope>NUCLEOTIDE SEQUENCE [LARGE SCALE GENOMIC DNA]</scope>
    <source>
        <strain evidence="3 4">DSM 46842</strain>
    </source>
</reference>
<comment type="caution">
    <text evidence="3">The sequence shown here is derived from an EMBL/GenBank/DDBJ whole genome shotgun (WGS) entry which is preliminary data.</text>
</comment>
<keyword evidence="4" id="KW-1185">Reference proteome</keyword>
<feature type="region of interest" description="Disordered" evidence="1">
    <location>
        <begin position="1"/>
        <end position="26"/>
    </location>
</feature>
<feature type="compositionally biased region" description="Basic and acidic residues" evidence="1">
    <location>
        <begin position="1"/>
        <end position="13"/>
    </location>
</feature>
<proteinExistence type="predicted"/>
<evidence type="ECO:0000256" key="1">
    <source>
        <dbReference type="SAM" id="MobiDB-lite"/>
    </source>
</evidence>
<sequence length="280" mass="29761">MRDRDDSGLDELLRSAGATGRDPAEEDRLFSDVWSRVQASMADDGDPAVGSVQQRRLSLIGDREVAARRRRRATRLASVTLAVAVAGAGTAAAADYLATRTGQENTGWEVEAGGSGEILNMGGSDRSEVFAEVTADIAFPPGYEAQRTWALEFFPHATDTLISEEFLRSWVAGNAVCTWADAWIAADTAGDATARAAAATTVLAEAVSWPDIVEADTPDAMITADGQRLSYRWWVRPLAEAAAAGDRAAVLDTVAQSTGCSYAVLPTIDLAPDYEYAGVR</sequence>
<dbReference type="RefSeq" id="WP_166532805.1">
    <property type="nucleotide sequence ID" value="NZ_VNHW01000005.1"/>
</dbReference>
<dbReference type="EMBL" id="VNHW01000005">
    <property type="protein sequence ID" value="TYP87853.1"/>
    <property type="molecule type" value="Genomic_DNA"/>
</dbReference>
<protein>
    <submittedName>
        <fullName evidence="3">Uncharacterized protein</fullName>
    </submittedName>
</protein>
<feature type="transmembrane region" description="Helical" evidence="2">
    <location>
        <begin position="76"/>
        <end position="97"/>
    </location>
</feature>
<organism evidence="3 4">
    <name type="scientific">Blastococcus xanthinilyticus</name>
    <dbReference type="NCBI Taxonomy" id="1564164"/>
    <lineage>
        <taxon>Bacteria</taxon>
        <taxon>Bacillati</taxon>
        <taxon>Actinomycetota</taxon>
        <taxon>Actinomycetes</taxon>
        <taxon>Geodermatophilales</taxon>
        <taxon>Geodermatophilaceae</taxon>
        <taxon>Blastococcus</taxon>
    </lineage>
</organism>
<dbReference type="Proteomes" id="UP000322499">
    <property type="component" value="Unassembled WGS sequence"/>
</dbReference>
<keyword evidence="2" id="KW-0472">Membrane</keyword>
<accession>A0A5S5CVU8</accession>
<evidence type="ECO:0000256" key="2">
    <source>
        <dbReference type="SAM" id="Phobius"/>
    </source>
</evidence>
<evidence type="ECO:0000313" key="3">
    <source>
        <dbReference type="EMBL" id="TYP87853.1"/>
    </source>
</evidence>
<keyword evidence="2" id="KW-0812">Transmembrane</keyword>